<feature type="transmembrane region" description="Helical" evidence="2">
    <location>
        <begin position="499"/>
        <end position="517"/>
    </location>
</feature>
<dbReference type="RefSeq" id="WP_142443390.1">
    <property type="nucleotide sequence ID" value="NZ_SESI01000002.1"/>
</dbReference>
<feature type="transmembrane region" description="Helical" evidence="2">
    <location>
        <begin position="338"/>
        <end position="360"/>
    </location>
</feature>
<protein>
    <recommendedName>
        <fullName evidence="5">Glycosyltransferase RgtA/B/C/D-like domain-containing protein</fullName>
    </recommendedName>
</protein>
<keyword evidence="2" id="KW-0472">Membrane</keyword>
<feature type="transmembrane region" description="Helical" evidence="2">
    <location>
        <begin position="412"/>
        <end position="433"/>
    </location>
</feature>
<keyword evidence="2" id="KW-0812">Transmembrane</keyword>
<sequence length="654" mass="68228">MSHQNGLPGWLSGTNLDTTLAKIGILASLLLLGLRLLTAQVLLVVIPVATGVACVLYFGVHRRQTTAFEHPVLPGVVVDYLPAAVVVGMAALVGSVWAAGGRTPVSYLLIGAIGSAILAQSLLVEKTDLSPSLVVAQILVSAVMIRLSALFVTPGFVGVDVWTHIPDFVAGIVETGSLSAIADSKYIMAPFYHTIGAIGTLVFGSARMGVYLSIGLLVPLSALLVYVTTTQLLGARWALVATTLFAFSGQFIRWGIHIIPTSLGVVFFLGAVYCVTRLSVADDLWLFTLLVTVSLATVFTHQVSTAVLLVFLAIASVAFVSTRLFGATAGPSRRSVGGLVAVFLVTLVVTAVSWTATPWIGGESFLVQMAGILRGTLVGEAGFLNLAGGGGGSGGGGGGAESVSLLADILPFIEWFGFALLFAASIVGGLAMLRGDHPPALTATYILGASTMFVIIFGFSLFGVRAILPGRWMAFMYALLAIMAAVGLAHLSGTASKRVLVAVFVLLAVSYPMSMAVTQKATLDSPAFDDTNPRYAYTASEIAAVETISKVYTPEEAADIDTDHPYYTLFGRLGGYTGWTVAVDDTGPATDHPVIHREYQTTGPATVHLAGEPPQSVRSSTVDPGRICPASRNHVYANGDVTMCTISPITGGST</sequence>
<dbReference type="AlphaFoldDB" id="A0A544QMX4"/>
<evidence type="ECO:0000313" key="3">
    <source>
        <dbReference type="EMBL" id="TQQ80268.1"/>
    </source>
</evidence>
<feature type="transmembrane region" description="Helical" evidence="2">
    <location>
        <begin position="80"/>
        <end position="98"/>
    </location>
</feature>
<dbReference type="EMBL" id="SESI01000002">
    <property type="protein sequence ID" value="TQQ80268.1"/>
    <property type="molecule type" value="Genomic_DNA"/>
</dbReference>
<evidence type="ECO:0008006" key="5">
    <source>
        <dbReference type="Google" id="ProtNLM"/>
    </source>
</evidence>
<feature type="transmembrane region" description="Helical" evidence="2">
    <location>
        <begin position="210"/>
        <end position="227"/>
    </location>
</feature>
<feature type="transmembrane region" description="Helical" evidence="2">
    <location>
        <begin position="105"/>
        <end position="123"/>
    </location>
</feature>
<gene>
    <name evidence="3" type="ORF">EWF95_07165</name>
</gene>
<reference evidence="3 4" key="1">
    <citation type="submission" date="2019-02" db="EMBL/GenBank/DDBJ databases">
        <title>Halonotius sp. a new haloqrchaeon isolated from saline water.</title>
        <authorList>
            <person name="Duran-Viseras A."/>
            <person name="Sanchez-Porro C."/>
            <person name="Ventosa A."/>
        </authorList>
    </citation>
    <scope>NUCLEOTIDE SEQUENCE [LARGE SCALE GENOMIC DNA]</scope>
    <source>
        <strain evidence="3 4">F9-27</strain>
    </source>
</reference>
<feature type="transmembrane region" description="Helical" evidence="2">
    <location>
        <begin position="42"/>
        <end position="60"/>
    </location>
</feature>
<proteinExistence type="predicted"/>
<keyword evidence="2" id="KW-1133">Transmembrane helix</keyword>
<dbReference type="OrthoDB" id="110868at2157"/>
<feature type="transmembrane region" description="Helical" evidence="2">
    <location>
        <begin position="186"/>
        <end position="204"/>
    </location>
</feature>
<evidence type="ECO:0000313" key="4">
    <source>
        <dbReference type="Proteomes" id="UP000315385"/>
    </source>
</evidence>
<feature type="transmembrane region" description="Helical" evidence="2">
    <location>
        <begin position="474"/>
        <end position="492"/>
    </location>
</feature>
<feature type="transmembrane region" description="Helical" evidence="2">
    <location>
        <begin position="306"/>
        <end position="326"/>
    </location>
</feature>
<evidence type="ECO:0000256" key="1">
    <source>
        <dbReference type="SAM" id="MobiDB-lite"/>
    </source>
</evidence>
<feature type="transmembrane region" description="Helical" evidence="2">
    <location>
        <begin position="445"/>
        <end position="468"/>
    </location>
</feature>
<keyword evidence="4" id="KW-1185">Reference proteome</keyword>
<evidence type="ECO:0000256" key="2">
    <source>
        <dbReference type="SAM" id="Phobius"/>
    </source>
</evidence>
<feature type="transmembrane region" description="Helical" evidence="2">
    <location>
        <begin position="283"/>
        <end position="300"/>
    </location>
</feature>
<name>A0A544QMX4_9EURY</name>
<feature type="region of interest" description="Disordered" evidence="1">
    <location>
        <begin position="605"/>
        <end position="625"/>
    </location>
</feature>
<feature type="transmembrane region" description="Helical" evidence="2">
    <location>
        <begin position="258"/>
        <end position="276"/>
    </location>
</feature>
<organism evidence="3 4">
    <name type="scientific">Halonotius roseus</name>
    <dbReference type="NCBI Taxonomy" id="2511997"/>
    <lineage>
        <taxon>Archaea</taxon>
        <taxon>Methanobacteriati</taxon>
        <taxon>Methanobacteriota</taxon>
        <taxon>Stenosarchaea group</taxon>
        <taxon>Halobacteria</taxon>
        <taxon>Halobacteriales</taxon>
        <taxon>Haloferacaceae</taxon>
        <taxon>Halonotius</taxon>
    </lineage>
</organism>
<comment type="caution">
    <text evidence="3">The sequence shown here is derived from an EMBL/GenBank/DDBJ whole genome shotgun (WGS) entry which is preliminary data.</text>
</comment>
<dbReference type="Proteomes" id="UP000315385">
    <property type="component" value="Unassembled WGS sequence"/>
</dbReference>
<feature type="transmembrane region" description="Helical" evidence="2">
    <location>
        <begin position="20"/>
        <end position="37"/>
    </location>
</feature>
<accession>A0A544QMX4</accession>